<dbReference type="Pfam" id="PF13432">
    <property type="entry name" value="TPR_16"/>
    <property type="match status" value="1"/>
</dbReference>
<dbReference type="GO" id="GO:0006401">
    <property type="term" value="P:RNA catabolic process"/>
    <property type="evidence" value="ECO:0007669"/>
    <property type="project" value="InterPro"/>
</dbReference>
<dbReference type="PANTHER" id="PTHR15704:SF7">
    <property type="entry name" value="SUPERKILLER COMPLEX PROTEIN 3"/>
    <property type="match status" value="1"/>
</dbReference>
<gene>
    <name evidence="4" type="ORF">PoB_000895100</name>
</gene>
<feature type="repeat" description="TPR" evidence="3">
    <location>
        <begin position="595"/>
        <end position="628"/>
    </location>
</feature>
<name>A0AAV3Y5E5_9GAST</name>
<evidence type="ECO:0000256" key="3">
    <source>
        <dbReference type="PROSITE-ProRule" id="PRU00339"/>
    </source>
</evidence>
<comment type="caution">
    <text evidence="4">The sequence shown here is derived from an EMBL/GenBank/DDBJ whole genome shotgun (WGS) entry which is preliminary data.</text>
</comment>
<dbReference type="InterPro" id="IPR019734">
    <property type="entry name" value="TPR_rpt"/>
</dbReference>
<feature type="repeat" description="TPR" evidence="3">
    <location>
        <begin position="40"/>
        <end position="73"/>
    </location>
</feature>
<dbReference type="InterPro" id="IPR039226">
    <property type="entry name" value="Ski3/TTC37"/>
</dbReference>
<organism evidence="4 5">
    <name type="scientific">Plakobranchus ocellatus</name>
    <dbReference type="NCBI Taxonomy" id="259542"/>
    <lineage>
        <taxon>Eukaryota</taxon>
        <taxon>Metazoa</taxon>
        <taxon>Spiralia</taxon>
        <taxon>Lophotrochozoa</taxon>
        <taxon>Mollusca</taxon>
        <taxon>Gastropoda</taxon>
        <taxon>Heterobranchia</taxon>
        <taxon>Euthyneura</taxon>
        <taxon>Panpulmonata</taxon>
        <taxon>Sacoglossa</taxon>
        <taxon>Placobranchoidea</taxon>
        <taxon>Plakobranchidae</taxon>
        <taxon>Plakobranchus</taxon>
    </lineage>
</organism>
<evidence type="ECO:0000313" key="4">
    <source>
        <dbReference type="EMBL" id="GFN82445.1"/>
    </source>
</evidence>
<feature type="repeat" description="TPR" evidence="3">
    <location>
        <begin position="561"/>
        <end position="594"/>
    </location>
</feature>
<sequence length="1564" mass="174545">MDAKEIKAYLKAAREAIRTKDYKDAAKQCKAVLVEDPNNYNALVFLGVTAEGLDHVEQALKAYKKATDAQPDQLLAWQGISSMLEKHPGLMSIEESSEVIEKLVTLFTSDETKQLLQLHKLYDLYMKSSQNDKALQVIARLLHVEKEKEKRIKPLCSYISLMSPSAPHLVEEDLIKYKSTLEEVISAPEDLLPGKDYYANLLLSFVSQVRLDELYSTCEHLIQDHPTLASPLEFQLRLIIDSNIGEGYPSQATCDTVKRLTSALAAAQENNPMVKVGQAFTEIQNKNYNNAKDLLHDNPDDCICGWYLLGQTYLNLHSYLKCLEASQKGLDACSKDKKILCTPLSHVQSLFELARAEAYLEIGSEEAQSEALMILEEVQEKMPTEAFLIKAYIFIDQGKIADAQECVTYLPLEALPVQTLQAAILFEKKDFSGALKILQGVLKNDNSDARAALLLGMALWELRSSEDIVDAKQECFTALLKAAKLDPYNHKAFLYIGYFYKEIQQDAIKAKRCFQKAFDLQPENDDCGVALVDILLKLGEEEQSLRVLQKVTQMAPAGCAKWAWLRLGLHQMRHEDPSAAIVSLQSALRADPEDQHVWECLAEAYLHRGSLTASLKAFTKASELSPDSVYCLQQIASIKQVLGLTAEAIAEYKHVLEKSPAHVPALKGISESLIQLAKQNLNQCLDGLAQGCFEEAIEYITRAASQRSDMSCLWKLMGDACSLASFLDTDLYSVPTKLVGKRMQDQGEKDTASISKIELLQIGSRSYSQALKILPESGSLWHDLGVNLFYQSQTCHSTDRNLDNCLSLINKSSKVIKKAISFEPKEWKHWNALGVIASSKIFHKPALAQHCFIKSIECDSNNVTAWTNLGALYLDKGEVKLAHNAFTAAQSIDPTYIECWIGQALIAEMVGHEETMDLFRHTTELGFHVESAISYGQWVLSVLSDNSKKDSALFQYCIKQMAALPAASDALARYTTRVKSDGTALNMQGLLFEHQCLFLSSIAAFKKALTVLEIESDKQQELNTVRLNLSRVLCKQKKYAECVQQYEQCDLGTNLEHMCTFGLALLCSDRLEDSLRVYHNALNLAEDGPLKSQIYAVLGMAAFMRGDFSSAKSYLFDGFQSPQPSLNGLFALCSLGLLQKDITLATAVLDELYKRADATPKRKDTLFLEFYKYLLEGDHKAGKERLEEYLKTNPEDATVWSLLARITLSMSETEGAAVTEYATASIANSSFVAEMANQRMLQSLGQLSAGHHSTINSNGNALKNAQKAFHQNPGCISAQATLSCAVHAEARIQRALYGKSDLFKFEESLLHSFYLNESVSDSLHSWCLQHLVINSVLQDKIDVAENYLKQFQEDHHKFSGTEDFRKVMTQLLSSEPHSFITDMKAENGLHRLSFLIDNSLQQIEKGTEKAISLLSAAIESSTLHSEVNRVQVLLERIALKAAKGFMELENPSSESTFENTVKSLKENGMNSPIVSLLQALRTMKFTPDNKRLAKHYLATALDQVDTATELGYLSSILRQELVSILWDSKKETDQQMVKGLLEDAAAKQDHLTAVHYQKLLQGKH</sequence>
<evidence type="ECO:0000256" key="1">
    <source>
        <dbReference type="ARBA" id="ARBA00022737"/>
    </source>
</evidence>
<keyword evidence="2 3" id="KW-0802">TPR repeat</keyword>
<accession>A0AAV3Y5E5</accession>
<protein>
    <submittedName>
        <fullName evidence="4">Arrestin domain-containing protein 3-like</fullName>
    </submittedName>
</protein>
<dbReference type="Pfam" id="PF14559">
    <property type="entry name" value="TPR_19"/>
    <property type="match status" value="1"/>
</dbReference>
<evidence type="ECO:0000256" key="2">
    <source>
        <dbReference type="ARBA" id="ARBA00022803"/>
    </source>
</evidence>
<dbReference type="InterPro" id="IPR011990">
    <property type="entry name" value="TPR-like_helical_dom_sf"/>
</dbReference>
<dbReference type="GO" id="GO:0055087">
    <property type="term" value="C:Ski complex"/>
    <property type="evidence" value="ECO:0007669"/>
    <property type="project" value="InterPro"/>
</dbReference>
<keyword evidence="5" id="KW-1185">Reference proteome</keyword>
<reference evidence="4 5" key="1">
    <citation type="journal article" date="2021" name="Elife">
        <title>Chloroplast acquisition without the gene transfer in kleptoplastic sea slugs, Plakobranchus ocellatus.</title>
        <authorList>
            <person name="Maeda T."/>
            <person name="Takahashi S."/>
            <person name="Yoshida T."/>
            <person name="Shimamura S."/>
            <person name="Takaki Y."/>
            <person name="Nagai Y."/>
            <person name="Toyoda A."/>
            <person name="Suzuki Y."/>
            <person name="Arimoto A."/>
            <person name="Ishii H."/>
            <person name="Satoh N."/>
            <person name="Nishiyama T."/>
            <person name="Hasebe M."/>
            <person name="Maruyama T."/>
            <person name="Minagawa J."/>
            <person name="Obokata J."/>
            <person name="Shigenobu S."/>
        </authorList>
    </citation>
    <scope>NUCLEOTIDE SEQUENCE [LARGE SCALE GENOMIC DNA]</scope>
</reference>
<dbReference type="SUPFAM" id="SSF48452">
    <property type="entry name" value="TPR-like"/>
    <property type="match status" value="5"/>
</dbReference>
<feature type="repeat" description="TPR" evidence="3">
    <location>
        <begin position="863"/>
        <end position="896"/>
    </location>
</feature>
<dbReference type="Proteomes" id="UP000735302">
    <property type="component" value="Unassembled WGS sequence"/>
</dbReference>
<proteinExistence type="predicted"/>
<dbReference type="Pfam" id="PF13431">
    <property type="entry name" value="TPR_17"/>
    <property type="match status" value="1"/>
</dbReference>
<keyword evidence="1" id="KW-0677">Repeat</keyword>
<evidence type="ECO:0000313" key="5">
    <source>
        <dbReference type="Proteomes" id="UP000735302"/>
    </source>
</evidence>
<dbReference type="Gene3D" id="1.25.40.10">
    <property type="entry name" value="Tetratricopeptide repeat domain"/>
    <property type="match status" value="6"/>
</dbReference>
<dbReference type="PANTHER" id="PTHR15704">
    <property type="entry name" value="SUPERKILLER 3 PROTEIN-RELATED"/>
    <property type="match status" value="1"/>
</dbReference>
<dbReference type="PROSITE" id="PS50005">
    <property type="entry name" value="TPR"/>
    <property type="match status" value="4"/>
</dbReference>
<dbReference type="SMART" id="SM00028">
    <property type="entry name" value="TPR"/>
    <property type="match status" value="11"/>
</dbReference>
<dbReference type="EMBL" id="BLXT01000981">
    <property type="protein sequence ID" value="GFN82445.1"/>
    <property type="molecule type" value="Genomic_DNA"/>
</dbReference>
<dbReference type="SUPFAM" id="SSF81901">
    <property type="entry name" value="HCP-like"/>
    <property type="match status" value="1"/>
</dbReference>